<reference evidence="5 6" key="1">
    <citation type="journal article" date="2019" name="Int. J. Syst. Evol. Microbiol.">
        <title>The Global Catalogue of Microorganisms (GCM) 10K type strain sequencing project: providing services to taxonomists for standard genome sequencing and annotation.</title>
        <authorList>
            <consortium name="The Broad Institute Genomics Platform"/>
            <consortium name="The Broad Institute Genome Sequencing Center for Infectious Disease"/>
            <person name="Wu L."/>
            <person name="Ma J."/>
        </authorList>
    </citation>
    <scope>NUCLEOTIDE SEQUENCE [LARGE SCALE GENOMIC DNA]</scope>
    <source>
        <strain evidence="5 6">JCM 15592</strain>
    </source>
</reference>
<dbReference type="Pfam" id="PF01434">
    <property type="entry name" value="Peptidase_M41"/>
    <property type="match status" value="1"/>
</dbReference>
<feature type="domain" description="Peptidase M41" evidence="3">
    <location>
        <begin position="437"/>
        <end position="546"/>
    </location>
</feature>
<dbReference type="PANTHER" id="PTHR11638:SF18">
    <property type="entry name" value="HEAT SHOCK PROTEIN 104"/>
    <property type="match status" value="1"/>
</dbReference>
<evidence type="ECO:0008006" key="7">
    <source>
        <dbReference type="Google" id="ProtNLM"/>
    </source>
</evidence>
<name>A0ABN2M2D7_9MICO</name>
<dbReference type="Gene3D" id="1.20.58.760">
    <property type="entry name" value="Peptidase M41"/>
    <property type="match status" value="1"/>
</dbReference>
<dbReference type="InterPro" id="IPR027417">
    <property type="entry name" value="P-loop_NTPase"/>
</dbReference>
<comment type="caution">
    <text evidence="5">The sequence shown here is derived from an EMBL/GenBank/DDBJ whole genome shotgun (WGS) entry which is preliminary data.</text>
</comment>
<protein>
    <recommendedName>
        <fullName evidence="7">Peptidase M41</fullName>
    </recommendedName>
</protein>
<dbReference type="InterPro" id="IPR050130">
    <property type="entry name" value="ClpA_ClpB"/>
</dbReference>
<keyword evidence="1" id="KW-0547">Nucleotide-binding</keyword>
<evidence type="ECO:0000313" key="5">
    <source>
        <dbReference type="EMBL" id="GAA1806859.1"/>
    </source>
</evidence>
<dbReference type="InterPro" id="IPR037219">
    <property type="entry name" value="Peptidase_M41-like"/>
</dbReference>
<evidence type="ECO:0000313" key="6">
    <source>
        <dbReference type="Proteomes" id="UP001499938"/>
    </source>
</evidence>
<dbReference type="Gene3D" id="1.10.8.60">
    <property type="match status" value="1"/>
</dbReference>
<dbReference type="Proteomes" id="UP001499938">
    <property type="component" value="Unassembled WGS sequence"/>
</dbReference>
<evidence type="ECO:0000259" key="3">
    <source>
        <dbReference type="Pfam" id="PF01434"/>
    </source>
</evidence>
<keyword evidence="2" id="KW-0067">ATP-binding</keyword>
<keyword evidence="6" id="KW-1185">Reference proteome</keyword>
<gene>
    <name evidence="5" type="ORF">GCM10009811_32970</name>
</gene>
<dbReference type="SUPFAM" id="SSF52540">
    <property type="entry name" value="P-loop containing nucleoside triphosphate hydrolases"/>
    <property type="match status" value="1"/>
</dbReference>
<dbReference type="RefSeq" id="WP_344088105.1">
    <property type="nucleotide sequence ID" value="NZ_BAAAPO010000053.1"/>
</dbReference>
<proteinExistence type="predicted"/>
<dbReference type="InterPro" id="IPR019489">
    <property type="entry name" value="Clp_ATPase_C"/>
</dbReference>
<organism evidence="5 6">
    <name type="scientific">Nostocoides veronense</name>
    <dbReference type="NCBI Taxonomy" id="330836"/>
    <lineage>
        <taxon>Bacteria</taxon>
        <taxon>Bacillati</taxon>
        <taxon>Actinomycetota</taxon>
        <taxon>Actinomycetes</taxon>
        <taxon>Micrococcales</taxon>
        <taxon>Intrasporangiaceae</taxon>
        <taxon>Nostocoides</taxon>
    </lineage>
</organism>
<accession>A0ABN2M2D7</accession>
<feature type="domain" description="Clp ATPase C-terminal" evidence="4">
    <location>
        <begin position="317"/>
        <end position="396"/>
    </location>
</feature>
<dbReference type="PANTHER" id="PTHR11638">
    <property type="entry name" value="ATP-DEPENDENT CLP PROTEASE"/>
    <property type="match status" value="1"/>
</dbReference>
<evidence type="ECO:0000256" key="2">
    <source>
        <dbReference type="ARBA" id="ARBA00022840"/>
    </source>
</evidence>
<dbReference type="Gene3D" id="3.40.50.300">
    <property type="entry name" value="P-loop containing nucleotide triphosphate hydrolases"/>
    <property type="match status" value="1"/>
</dbReference>
<sequence>MTVEGEIAPNRIALDRADIAARRARLETARATLKEHFVGIDAIIDELCDAVTVWFVAPELLSRPAIINLWGMTGVGKTDLVRRLVRALDITDRFVEIELSNGDSTTWHSSVVSRLSESGALEGRPTFMLFDEIQRFNTLDHEGNPVPNTKFSDFWELLSDGRLARRENPDMQYLIASLSYQAAEHKRRRSAGEEEVDPTIGIWQARDLKSTLRLEESLEQLSAMTWDQAVSRARSAQNLKVVYEPIDCSRSLILVSGNLDEAFAMATRGAEADIDADVFAAYADKVTVVDIKAALTKRFKPEQVARFGNTHLIYTSLRHADFVELIRREVERVRESVLARFGIEVEVDPSVHDLIYRNGVFPVQGVRPVFSSVADILENNLGKLLFTAVLADEGRIAIAYDEQTRQLRGLVGSQDVVLPFTGRLDRIRESSPADKIANVAVHESGHALLYAVYFGLAPLQLTARVASSYVGGFTAPHPIYETSAALIQQAKIALAGGIAEEIVFGRELASVGRASDRERATILIQDFIRRHGFDAEFQANYMLGNEYSMDRHVTDPDIEKMISRLAAEVRSELTGFRAGLLDLARELATAGRLDGPAVAAILGRHGILADLQREGHLIVPPYRSHLGDAPD</sequence>
<dbReference type="Pfam" id="PF10431">
    <property type="entry name" value="ClpB_D2-small"/>
    <property type="match status" value="1"/>
</dbReference>
<evidence type="ECO:0000256" key="1">
    <source>
        <dbReference type="ARBA" id="ARBA00022741"/>
    </source>
</evidence>
<dbReference type="InterPro" id="IPR000642">
    <property type="entry name" value="Peptidase_M41"/>
</dbReference>
<evidence type="ECO:0000259" key="4">
    <source>
        <dbReference type="Pfam" id="PF10431"/>
    </source>
</evidence>
<dbReference type="EMBL" id="BAAAPO010000053">
    <property type="protein sequence ID" value="GAA1806859.1"/>
    <property type="molecule type" value="Genomic_DNA"/>
</dbReference>
<dbReference type="SUPFAM" id="SSF140990">
    <property type="entry name" value="FtsH protease domain-like"/>
    <property type="match status" value="1"/>
</dbReference>